<keyword evidence="4" id="KW-1003">Cell membrane</keyword>
<evidence type="ECO:0000256" key="7">
    <source>
        <dbReference type="ARBA" id="ARBA00022989"/>
    </source>
</evidence>
<feature type="domain" description="Neurotransmitter-gated ion-channel ligand-binding" evidence="13">
    <location>
        <begin position="98"/>
        <end position="187"/>
    </location>
</feature>
<dbReference type="Pfam" id="PF02931">
    <property type="entry name" value="Neur_chan_LBD"/>
    <property type="match status" value="1"/>
</dbReference>
<dbReference type="SUPFAM" id="SSF63712">
    <property type="entry name" value="Nicotinic receptor ligand binding domain-like"/>
    <property type="match status" value="1"/>
</dbReference>
<feature type="domain" description="Neurotransmitter-gated ion-channel transmembrane" evidence="14">
    <location>
        <begin position="196"/>
        <end position="285"/>
    </location>
</feature>
<evidence type="ECO:0000259" key="14">
    <source>
        <dbReference type="Pfam" id="PF02932"/>
    </source>
</evidence>
<dbReference type="EnsemblMetazoa" id="CJA17667.1">
    <property type="protein sequence ID" value="CJA17667.1"/>
    <property type="gene ID" value="WBGene00136871"/>
</dbReference>
<dbReference type="Gene3D" id="1.20.58.390">
    <property type="entry name" value="Neurotransmitter-gated ion-channel transmembrane domain"/>
    <property type="match status" value="1"/>
</dbReference>
<evidence type="ECO:0000256" key="1">
    <source>
        <dbReference type="ARBA" id="ARBA00004141"/>
    </source>
</evidence>
<keyword evidence="16" id="KW-1185">Reference proteome</keyword>
<name>A0A8R1I5Z1_CAEJA</name>
<dbReference type="AlphaFoldDB" id="A0A8R1I5Z1"/>
<keyword evidence="8" id="KW-0406">Ion transport</keyword>
<accession>A0A8R1I5Z1</accession>
<evidence type="ECO:0000256" key="9">
    <source>
        <dbReference type="ARBA" id="ARBA00023136"/>
    </source>
</evidence>
<dbReference type="InterPro" id="IPR036734">
    <property type="entry name" value="Neur_chan_lig-bd_sf"/>
</dbReference>
<keyword evidence="3" id="KW-0813">Transport</keyword>
<proteinExistence type="predicted"/>
<dbReference type="Gene3D" id="2.70.170.10">
    <property type="entry name" value="Neurotransmitter-gated ion-channel ligand-binding domain"/>
    <property type="match status" value="1"/>
</dbReference>
<dbReference type="PRINTS" id="PR00253">
    <property type="entry name" value="GABAARECEPTR"/>
</dbReference>
<organism evidence="15 16">
    <name type="scientific">Caenorhabditis japonica</name>
    <dbReference type="NCBI Taxonomy" id="281687"/>
    <lineage>
        <taxon>Eukaryota</taxon>
        <taxon>Metazoa</taxon>
        <taxon>Ecdysozoa</taxon>
        <taxon>Nematoda</taxon>
        <taxon>Chromadorea</taxon>
        <taxon>Rhabditida</taxon>
        <taxon>Rhabditina</taxon>
        <taxon>Rhabditomorpha</taxon>
        <taxon>Rhabditoidea</taxon>
        <taxon>Rhabditidae</taxon>
        <taxon>Peloderinae</taxon>
        <taxon>Caenorhabditis</taxon>
    </lineage>
</organism>
<dbReference type="InterPro" id="IPR006028">
    <property type="entry name" value="GABAA/Glycine_rcpt"/>
</dbReference>
<dbReference type="GO" id="GO:0005886">
    <property type="term" value="C:plasma membrane"/>
    <property type="evidence" value="ECO:0007669"/>
    <property type="project" value="UniProtKB-SubCell"/>
</dbReference>
<feature type="transmembrane region" description="Helical" evidence="11">
    <location>
        <begin position="222"/>
        <end position="239"/>
    </location>
</feature>
<keyword evidence="5 11" id="KW-0812">Transmembrane</keyword>
<sequence>MRSHATFTILILFTIPFIASGVIIDSDYNVSSDDDPVTETIPPKKRNCTRQPAIIDKLLNGTGYNKFRIPNDDGVHVQVEFWVQAITAINEITNDFERVTVKGPCDLSLELFPLDIQECHLIYESFNYNNQEVRMRWNEFIAEPVYVTNKIRLPDFELIKIEPSRVSAPYPAGMWDELHVKLVFERRYIWYFMQAYLPTYLTIFISWISFSLGTKAMPARTMLGVNALLAMIFQFGNIMRNLPRVSYVKAIDVWMLVSMTFIFLSLLELAIVGYKAKNEEGGKKKGSQKKIVDNFEASPAGLCRYEKRFMLPIVYWSYYYNKKLEKAAEMKLDEDRL</sequence>
<feature type="signal peptide" evidence="12">
    <location>
        <begin position="1"/>
        <end position="21"/>
    </location>
</feature>
<dbReference type="InterPro" id="IPR006029">
    <property type="entry name" value="Neurotrans-gated_channel_TM"/>
</dbReference>
<dbReference type="Proteomes" id="UP000005237">
    <property type="component" value="Unassembled WGS sequence"/>
</dbReference>
<dbReference type="InterPro" id="IPR018000">
    <property type="entry name" value="Neurotransmitter_ion_chnl_CS"/>
</dbReference>
<feature type="transmembrane region" description="Helical" evidence="11">
    <location>
        <begin position="251"/>
        <end position="274"/>
    </location>
</feature>
<evidence type="ECO:0000256" key="2">
    <source>
        <dbReference type="ARBA" id="ARBA00004236"/>
    </source>
</evidence>
<evidence type="ECO:0000313" key="16">
    <source>
        <dbReference type="Proteomes" id="UP000005237"/>
    </source>
</evidence>
<feature type="chain" id="PRO_5035925201" evidence="12">
    <location>
        <begin position="22"/>
        <end position="337"/>
    </location>
</feature>
<evidence type="ECO:0000256" key="12">
    <source>
        <dbReference type="SAM" id="SignalP"/>
    </source>
</evidence>
<keyword evidence="7 11" id="KW-1133">Transmembrane helix</keyword>
<dbReference type="Pfam" id="PF02932">
    <property type="entry name" value="Neur_chan_memb"/>
    <property type="match status" value="1"/>
</dbReference>
<evidence type="ECO:0000259" key="13">
    <source>
        <dbReference type="Pfam" id="PF02931"/>
    </source>
</evidence>
<evidence type="ECO:0000256" key="6">
    <source>
        <dbReference type="ARBA" id="ARBA00022729"/>
    </source>
</evidence>
<keyword evidence="10" id="KW-0407">Ion channel</keyword>
<dbReference type="PANTHER" id="PTHR18945">
    <property type="entry name" value="NEUROTRANSMITTER GATED ION CHANNEL"/>
    <property type="match status" value="1"/>
</dbReference>
<evidence type="ECO:0000256" key="8">
    <source>
        <dbReference type="ARBA" id="ARBA00023065"/>
    </source>
</evidence>
<dbReference type="GO" id="GO:0004888">
    <property type="term" value="F:transmembrane signaling receptor activity"/>
    <property type="evidence" value="ECO:0007669"/>
    <property type="project" value="InterPro"/>
</dbReference>
<reference evidence="16" key="1">
    <citation type="submission" date="2010-08" db="EMBL/GenBank/DDBJ databases">
        <authorList>
            <consortium name="Caenorhabditis japonica Sequencing Consortium"/>
            <person name="Wilson R.K."/>
        </authorList>
    </citation>
    <scope>NUCLEOTIDE SEQUENCE [LARGE SCALE GENOMIC DNA]</scope>
    <source>
        <strain evidence="16">DF5081</strain>
    </source>
</reference>
<dbReference type="InterPro" id="IPR006202">
    <property type="entry name" value="Neur_chan_lig-bd"/>
</dbReference>
<dbReference type="PROSITE" id="PS00236">
    <property type="entry name" value="NEUROTR_ION_CHANNEL"/>
    <property type="match status" value="1"/>
</dbReference>
<dbReference type="InterPro" id="IPR038050">
    <property type="entry name" value="Neuro_actylchol_rec"/>
</dbReference>
<dbReference type="InterPro" id="IPR036719">
    <property type="entry name" value="Neuro-gated_channel_TM_sf"/>
</dbReference>
<protein>
    <submittedName>
        <fullName evidence="15">Uncharacterized protein</fullName>
    </submittedName>
</protein>
<evidence type="ECO:0000256" key="11">
    <source>
        <dbReference type="SAM" id="Phobius"/>
    </source>
</evidence>
<evidence type="ECO:0000256" key="4">
    <source>
        <dbReference type="ARBA" id="ARBA00022475"/>
    </source>
</evidence>
<keyword evidence="6 12" id="KW-0732">Signal</keyword>
<evidence type="ECO:0000256" key="5">
    <source>
        <dbReference type="ARBA" id="ARBA00022692"/>
    </source>
</evidence>
<evidence type="ECO:0000256" key="10">
    <source>
        <dbReference type="ARBA" id="ARBA00023303"/>
    </source>
</evidence>
<dbReference type="SUPFAM" id="SSF90112">
    <property type="entry name" value="Neurotransmitter-gated ion-channel transmembrane pore"/>
    <property type="match status" value="1"/>
</dbReference>
<evidence type="ECO:0000256" key="3">
    <source>
        <dbReference type="ARBA" id="ARBA00022448"/>
    </source>
</evidence>
<evidence type="ECO:0000313" key="15">
    <source>
        <dbReference type="EnsemblMetazoa" id="CJA17667.1"/>
    </source>
</evidence>
<dbReference type="GO" id="GO:0005230">
    <property type="term" value="F:extracellular ligand-gated monoatomic ion channel activity"/>
    <property type="evidence" value="ECO:0007669"/>
    <property type="project" value="InterPro"/>
</dbReference>
<comment type="subcellular location">
    <subcellularLocation>
        <location evidence="2">Cell membrane</location>
    </subcellularLocation>
    <subcellularLocation>
        <location evidence="1">Membrane</location>
        <topology evidence="1">Multi-pass membrane protein</topology>
    </subcellularLocation>
</comment>
<dbReference type="CDD" id="cd19049">
    <property type="entry name" value="LGIC_TM_anion"/>
    <property type="match status" value="1"/>
</dbReference>
<feature type="transmembrane region" description="Helical" evidence="11">
    <location>
        <begin position="188"/>
        <end position="210"/>
    </location>
</feature>
<reference evidence="15" key="2">
    <citation type="submission" date="2022-06" db="UniProtKB">
        <authorList>
            <consortium name="EnsemblMetazoa"/>
        </authorList>
    </citation>
    <scope>IDENTIFICATION</scope>
    <source>
        <strain evidence="15">DF5081</strain>
    </source>
</reference>
<dbReference type="InterPro" id="IPR006201">
    <property type="entry name" value="Neur_channel"/>
</dbReference>
<keyword evidence="9 11" id="KW-0472">Membrane</keyword>
<dbReference type="FunFam" id="1.20.58.390:FF:000039">
    <property type="entry name" value="Ligand-Gated ion Channel"/>
    <property type="match status" value="1"/>
</dbReference>